<dbReference type="RefSeq" id="WP_133642183.1">
    <property type="nucleotide sequence ID" value="NZ_SNZV01000015.1"/>
</dbReference>
<evidence type="ECO:0000313" key="2">
    <source>
        <dbReference type="Proteomes" id="UP000294752"/>
    </source>
</evidence>
<name>A0A4R7CQL9_9SPHI</name>
<reference evidence="1 2" key="1">
    <citation type="submission" date="2019-03" db="EMBL/GenBank/DDBJ databases">
        <title>Genomic Encyclopedia of Type Strains, Phase III (KMG-III): the genomes of soil and plant-associated and newly described type strains.</title>
        <authorList>
            <person name="Whitman W."/>
        </authorList>
    </citation>
    <scope>NUCLEOTIDE SEQUENCE [LARGE SCALE GENOMIC DNA]</scope>
    <source>
        <strain evidence="1 2">CGMCC 1.12801</strain>
    </source>
</reference>
<dbReference type="OrthoDB" id="1344106at2"/>
<sequence length="321" mass="36476">MSKISISVYKISINQKRDKSAIEDLDDYANGNDLLDLVKSLPAQFRKLNSNNLVLDDKGTSRRTIIPNDNFDVSGRIVSGYITSGDFGYETPIANPVGEIVYNVPKENSPMRPFYFFIHIPKNAKKGYLLIQRFENFGVYTILSQMIRRVFNLQFSQYTISISPEGVDNTEALNYLENGRISKASFGFSQPNHIASIFTNNNQNDSFDYNDVKADIVITAKRNREVGFKNTILNLIGHGKDARVKLTNQDIPYDKLKIYVNLNGVEKMIDLSKWDTFSRDIDVTDELKNNPETGLPTKDSLNNKCHEILSKLYDGENETND</sequence>
<evidence type="ECO:0000313" key="1">
    <source>
        <dbReference type="EMBL" id="TDS06821.1"/>
    </source>
</evidence>
<comment type="caution">
    <text evidence="1">The sequence shown here is derived from an EMBL/GenBank/DDBJ whole genome shotgun (WGS) entry which is preliminary data.</text>
</comment>
<dbReference type="Proteomes" id="UP000294752">
    <property type="component" value="Unassembled WGS sequence"/>
</dbReference>
<dbReference type="AlphaFoldDB" id="A0A4R7CQL9"/>
<keyword evidence="2" id="KW-1185">Reference proteome</keyword>
<gene>
    <name evidence="1" type="ORF">B0I21_11566</name>
</gene>
<proteinExistence type="predicted"/>
<dbReference type="EMBL" id="SNZV01000015">
    <property type="protein sequence ID" value="TDS06821.1"/>
    <property type="molecule type" value="Genomic_DNA"/>
</dbReference>
<protein>
    <submittedName>
        <fullName evidence="1">Uncharacterized protein</fullName>
    </submittedName>
</protein>
<accession>A0A4R7CQL9</accession>
<organism evidence="1 2">
    <name type="scientific">Sphingobacterium paludis</name>
    <dbReference type="NCBI Taxonomy" id="1476465"/>
    <lineage>
        <taxon>Bacteria</taxon>
        <taxon>Pseudomonadati</taxon>
        <taxon>Bacteroidota</taxon>
        <taxon>Sphingobacteriia</taxon>
        <taxon>Sphingobacteriales</taxon>
        <taxon>Sphingobacteriaceae</taxon>
        <taxon>Sphingobacterium</taxon>
    </lineage>
</organism>